<gene>
    <name evidence="1" type="ORF">HNQ80_001641</name>
</gene>
<dbReference type="EMBL" id="JACHEN010000008">
    <property type="protein sequence ID" value="MBB6215552.1"/>
    <property type="molecule type" value="Genomic_DNA"/>
</dbReference>
<proteinExistence type="predicted"/>
<sequence length="74" mass="8516">MCKKSEHDMTEGSAKIGMLRLRVRLNKEDVGAIHESPMVYSIERFVNRPYNVTLISILCRSNLQKIYFGTEIAI</sequence>
<protein>
    <submittedName>
        <fullName evidence="1">Uncharacterized protein</fullName>
    </submittedName>
</protein>
<evidence type="ECO:0000313" key="2">
    <source>
        <dbReference type="Proteomes" id="UP000579281"/>
    </source>
</evidence>
<organism evidence="1 2">
    <name type="scientific">Anaerosolibacter carboniphilus</name>
    <dbReference type="NCBI Taxonomy" id="1417629"/>
    <lineage>
        <taxon>Bacteria</taxon>
        <taxon>Bacillati</taxon>
        <taxon>Bacillota</taxon>
        <taxon>Clostridia</taxon>
        <taxon>Peptostreptococcales</taxon>
        <taxon>Thermotaleaceae</taxon>
        <taxon>Anaerosolibacter</taxon>
    </lineage>
</organism>
<keyword evidence="2" id="KW-1185">Reference proteome</keyword>
<evidence type="ECO:0000313" key="1">
    <source>
        <dbReference type="EMBL" id="MBB6215552.1"/>
    </source>
</evidence>
<dbReference type="Proteomes" id="UP000579281">
    <property type="component" value="Unassembled WGS sequence"/>
</dbReference>
<accession>A0A841KX89</accession>
<dbReference type="RefSeq" id="WP_184309943.1">
    <property type="nucleotide sequence ID" value="NZ_JACHEN010000008.1"/>
</dbReference>
<reference evidence="1 2" key="1">
    <citation type="submission" date="2020-08" db="EMBL/GenBank/DDBJ databases">
        <title>Genomic Encyclopedia of Type Strains, Phase IV (KMG-IV): sequencing the most valuable type-strain genomes for metagenomic binning, comparative biology and taxonomic classification.</title>
        <authorList>
            <person name="Goeker M."/>
        </authorList>
    </citation>
    <scope>NUCLEOTIDE SEQUENCE [LARGE SCALE GENOMIC DNA]</scope>
    <source>
        <strain evidence="1 2">DSM 103526</strain>
    </source>
</reference>
<comment type="caution">
    <text evidence="1">The sequence shown here is derived from an EMBL/GenBank/DDBJ whole genome shotgun (WGS) entry which is preliminary data.</text>
</comment>
<dbReference type="AlphaFoldDB" id="A0A841KX89"/>
<name>A0A841KX89_9FIRM</name>